<sequence length="1549" mass="177966">QKLLILLWKNLTLKRRKFGALVTEIALLLILSVVLLVTQSLLSIKKVKSFQYPDQWASDVPSFIQVFTTISHPWELAYVPSNSIMVQNIVENVKKDLNFHMKVTGFSSESDFEDYIRSNVNSRHVLAAIVFDHSFTDSNDPLPKKVKYYLRFSSVKKKMNSWAYFQGHSWFTNFLFPPEHLLGPRNQFDADRGYISEGFLAVQHALDKAIMLHHGGGAATALFSDISLFIHRFPYPEYHHDFFYTFANIFIPLILACTFFMNYLTLIQSIVWEKGNQLKIVFKLKIFKVWDAFMWKPFNLEPAPIFQYNDPILIFIFLSFYAISSIFFSFMISTFFNRVNVAVSLGSFFFLLTYFPCITMYSNYEHMTFKQKLIWCFNFNVGMAFGFKFLIDAETKKTEMKWSNICSTGYTDNFLFAYVLVMLLVDAFLYALVTWYIEAVFPGEYGVPKPWNFFLVPNTFFLLPPFLPHLTLIKHIHSVNIKAYIHGYDISQHMAQIRNSLGLCPQQNLLFDHLAVSEHLYFYCRVKGIPQKMYLEEINNVLSAFNLMEKRDAFSKSLSGGMKRKLAIIVALIGGSKVVILDEPTSGMDPASRRTIWDLLQAYKQDRTILLTTHYMDEADVLGDRIAIMVQGTLQCCGSSVFLKRLYGVGYHIVMVKEPHCDIDEISKLIHYYASTATLKTNVGNELSFILPQEYTHRFEALFTVLEENQENLGISSFGVSITTMEEVFLSHMEDSKSDSQATQSASVRSKENKNKDVPSSMRGDFPVQSEDPTIVFNTRCSLYYQQFRAMFIKRLLYNWRNWRVLLVQILGLVISTLFLLKSHDLKYEDEKIRQMNLDEYGQTIVPFSISGKSSLMTSLLIHLENMLKPGSHKLKEEQGDLLKYLEGNEECIHLCIIALSIKVVANGTKLTVLFNNDAYHSQSLSLAVLDNILFMSLSGADASIMVSKNLSHAPRIRKVLGMSAEGKVVALKIQLGMALLVSGFCLLTVTERTTKAKHMQFLSGVSVLVYWLSALLFDLMNETLASLLSLSPLFQVVFKYCKIDIYITDYHILETMLILTLFGWSAIPLTYLMSFLFSKSTSAYVKIIIFNYVSGIFSILIDTLLVSITLSNTTKTFLLNTLFFPTYNLGKCVGDYTVIYQRKIQCTQQKNVPKYLNCSKENTKQNIYSLKEHMIGKYLIAMGITGLVSLLFIFFWENTFWKLRMLTHQHIYFGVCKKYKTDKISKELSGESQDKDVENERRKILYQPEKFLNSPVLIKELTKIYFKHPLILAVKNISFAVQERECFGLLGFNGAGKTTTFQILVILYSLDGLGIFINIINQLKVRSKIGYYPQFDALLEYMTGREIMIMYARMWGVSEHQIQPYVNKHLNSLDLEPHANFLISTYSGGNKRRLSTAIAIMGKARCLLWDTVIKIHESGKAIIIMSHSMEECEALCTRLSIMVKGKLTCLGSPQYLKNKFGNIYILKVKVKSEEALHDFKNFITLTFPGSDLKQEKQRILNYYIPRKDNSWGKMFGILETAKEQFNLEDYSISQITLDQVFLALANQD</sequence>
<organism evidence="8 9">
    <name type="scientific">Cricetulus griseus</name>
    <name type="common">Chinese hamster</name>
    <name type="synonym">Cricetulus barabensis griseus</name>
    <dbReference type="NCBI Taxonomy" id="10029"/>
    <lineage>
        <taxon>Eukaryota</taxon>
        <taxon>Metazoa</taxon>
        <taxon>Chordata</taxon>
        <taxon>Craniata</taxon>
        <taxon>Vertebrata</taxon>
        <taxon>Euteleostomi</taxon>
        <taxon>Mammalia</taxon>
        <taxon>Eutheria</taxon>
        <taxon>Euarchontoglires</taxon>
        <taxon>Glires</taxon>
        <taxon>Rodentia</taxon>
        <taxon>Myomorpha</taxon>
        <taxon>Muroidea</taxon>
        <taxon>Cricetidae</taxon>
        <taxon>Cricetinae</taxon>
        <taxon>Cricetulus</taxon>
    </lineage>
</organism>
<feature type="transmembrane region" description="Helical" evidence="6">
    <location>
        <begin position="414"/>
        <end position="433"/>
    </location>
</feature>
<evidence type="ECO:0000259" key="7">
    <source>
        <dbReference type="PROSITE" id="PS50893"/>
    </source>
</evidence>
<feature type="transmembrane region" description="Helical" evidence="6">
    <location>
        <begin position="453"/>
        <end position="473"/>
    </location>
</feature>
<dbReference type="Pfam" id="PF23321">
    <property type="entry name" value="R1_ABCA1"/>
    <property type="match status" value="1"/>
</dbReference>
<evidence type="ECO:0000313" key="8">
    <source>
        <dbReference type="Ensembl" id="ENSCGRP00001005994.1"/>
    </source>
</evidence>
<dbReference type="InterPro" id="IPR027417">
    <property type="entry name" value="P-loop_NTPase"/>
</dbReference>
<dbReference type="GO" id="GO:0005524">
    <property type="term" value="F:ATP binding"/>
    <property type="evidence" value="ECO:0007669"/>
    <property type="project" value="InterPro"/>
</dbReference>
<keyword evidence="3 6" id="KW-1133">Transmembrane helix</keyword>
<feature type="domain" description="ABC transporter" evidence="7">
    <location>
        <begin position="400"/>
        <end position="656"/>
    </location>
</feature>
<evidence type="ECO:0000256" key="2">
    <source>
        <dbReference type="ARBA" id="ARBA00022692"/>
    </source>
</evidence>
<evidence type="ECO:0000313" key="9">
    <source>
        <dbReference type="Proteomes" id="UP000694386"/>
    </source>
</evidence>
<dbReference type="InterPro" id="IPR017871">
    <property type="entry name" value="ABC_transporter-like_CS"/>
</dbReference>
<dbReference type="GO" id="GO:0002244">
    <property type="term" value="P:hematopoietic progenitor cell differentiation"/>
    <property type="evidence" value="ECO:0007669"/>
    <property type="project" value="Ensembl"/>
</dbReference>
<feature type="transmembrane region" description="Helical" evidence="6">
    <location>
        <begin position="242"/>
        <end position="264"/>
    </location>
</feature>
<evidence type="ECO:0000256" key="5">
    <source>
        <dbReference type="SAM" id="MobiDB-lite"/>
    </source>
</evidence>
<feature type="transmembrane region" description="Helical" evidence="6">
    <location>
        <begin position="1054"/>
        <end position="1078"/>
    </location>
</feature>
<evidence type="ECO:0000256" key="1">
    <source>
        <dbReference type="ARBA" id="ARBA00004141"/>
    </source>
</evidence>
<evidence type="ECO:0000256" key="4">
    <source>
        <dbReference type="ARBA" id="ARBA00023136"/>
    </source>
</evidence>
<feature type="transmembrane region" description="Helical" evidence="6">
    <location>
        <begin position="373"/>
        <end position="393"/>
    </location>
</feature>
<reference evidence="8" key="1">
    <citation type="submission" date="2025-08" db="UniProtKB">
        <authorList>
            <consortium name="Ensembl"/>
        </authorList>
    </citation>
    <scope>IDENTIFICATION</scope>
</reference>
<dbReference type="InterPro" id="IPR056264">
    <property type="entry name" value="R2_ABCA1-4-like"/>
</dbReference>
<dbReference type="PANTHER" id="PTHR19229:SF243">
    <property type="entry name" value="ATP-BINDING CASSETTE, SUB-FAMILY A (ABC1), MEMBER 15"/>
    <property type="match status" value="1"/>
</dbReference>
<feature type="domain" description="ABC transporter" evidence="7">
    <location>
        <begin position="1257"/>
        <end position="1470"/>
    </location>
</feature>
<feature type="transmembrane region" description="Helical" evidence="6">
    <location>
        <begin position="1302"/>
        <end position="1321"/>
    </location>
</feature>
<dbReference type="FunFam" id="3.40.50.300:FF:002275">
    <property type="entry name" value="ATP-binding cassette, subfamily A (ABC1), member 16"/>
    <property type="match status" value="1"/>
</dbReference>
<dbReference type="Ensembl" id="ENSCGRT00001009324.1">
    <property type="protein sequence ID" value="ENSCGRP00001005994.1"/>
    <property type="gene ID" value="ENSCGRG00001007949.1"/>
</dbReference>
<dbReference type="GO" id="GO:0016020">
    <property type="term" value="C:membrane"/>
    <property type="evidence" value="ECO:0007669"/>
    <property type="project" value="UniProtKB-SubCell"/>
</dbReference>
<accession>A0A8C2QEM2</accession>
<feature type="transmembrane region" description="Helical" evidence="6">
    <location>
        <begin position="1090"/>
        <end position="1111"/>
    </location>
</feature>
<dbReference type="PANTHER" id="PTHR19229">
    <property type="entry name" value="ATP-BINDING CASSETTE TRANSPORTER SUBFAMILY A ABCA"/>
    <property type="match status" value="1"/>
</dbReference>
<keyword evidence="4 6" id="KW-0472">Membrane</keyword>
<protein>
    <submittedName>
        <fullName evidence="8">ATP-binding cassette, sub-family A member 15</fullName>
    </submittedName>
</protein>
<dbReference type="SUPFAM" id="SSF52540">
    <property type="entry name" value="P-loop containing nucleoside triphosphate hydrolases"/>
    <property type="match status" value="2"/>
</dbReference>
<evidence type="ECO:0000256" key="3">
    <source>
        <dbReference type="ARBA" id="ARBA00022989"/>
    </source>
</evidence>
<proteinExistence type="predicted"/>
<feature type="transmembrane region" description="Helical" evidence="6">
    <location>
        <begin position="1002"/>
        <end position="1018"/>
    </location>
</feature>
<feature type="compositionally biased region" description="Polar residues" evidence="5">
    <location>
        <begin position="739"/>
        <end position="748"/>
    </location>
</feature>
<dbReference type="Pfam" id="PF00005">
    <property type="entry name" value="ABC_tran"/>
    <property type="match status" value="2"/>
</dbReference>
<dbReference type="CDD" id="cd03263">
    <property type="entry name" value="ABC_subfamily_A"/>
    <property type="match status" value="2"/>
</dbReference>
<dbReference type="Pfam" id="PF12698">
    <property type="entry name" value="ABC2_membrane_3"/>
    <property type="match status" value="1"/>
</dbReference>
<feature type="transmembrane region" description="Helical" evidence="6">
    <location>
        <begin position="20"/>
        <end position="42"/>
    </location>
</feature>
<dbReference type="GO" id="GO:0005319">
    <property type="term" value="F:lipid transporter activity"/>
    <property type="evidence" value="ECO:0007669"/>
    <property type="project" value="TreeGrafter"/>
</dbReference>
<feature type="transmembrane region" description="Helical" evidence="6">
    <location>
        <begin position="970"/>
        <end position="990"/>
    </location>
</feature>
<dbReference type="Proteomes" id="UP000694386">
    <property type="component" value="Unplaced"/>
</dbReference>
<dbReference type="InterPro" id="IPR003439">
    <property type="entry name" value="ABC_transporter-like_ATP-bd"/>
</dbReference>
<feature type="transmembrane region" description="Helical" evidence="6">
    <location>
        <begin position="803"/>
        <end position="821"/>
    </location>
</feature>
<dbReference type="PROSITE" id="PS00211">
    <property type="entry name" value="ABC_TRANSPORTER_1"/>
    <property type="match status" value="1"/>
</dbReference>
<name>A0A8C2QEM2_CRIGR</name>
<dbReference type="GO" id="GO:0016887">
    <property type="term" value="F:ATP hydrolysis activity"/>
    <property type="evidence" value="ECO:0007669"/>
    <property type="project" value="InterPro"/>
</dbReference>
<dbReference type="GO" id="GO:0140359">
    <property type="term" value="F:ABC-type transporter activity"/>
    <property type="evidence" value="ECO:0007669"/>
    <property type="project" value="InterPro"/>
</dbReference>
<dbReference type="PROSITE" id="PS50893">
    <property type="entry name" value="ABC_TRANSPORTER_2"/>
    <property type="match status" value="2"/>
</dbReference>
<dbReference type="InterPro" id="IPR013525">
    <property type="entry name" value="ABC2_TM"/>
</dbReference>
<feature type="transmembrane region" description="Helical" evidence="6">
    <location>
        <begin position="1179"/>
        <end position="1197"/>
    </location>
</feature>
<feature type="transmembrane region" description="Helical" evidence="6">
    <location>
        <begin position="339"/>
        <end position="361"/>
    </location>
</feature>
<keyword evidence="2 6" id="KW-0812">Transmembrane</keyword>
<feature type="transmembrane region" description="Helical" evidence="6">
    <location>
        <begin position="312"/>
        <end position="332"/>
    </location>
</feature>
<evidence type="ECO:0000256" key="6">
    <source>
        <dbReference type="SAM" id="Phobius"/>
    </source>
</evidence>
<feature type="region of interest" description="Disordered" evidence="5">
    <location>
        <begin position="738"/>
        <end position="766"/>
    </location>
</feature>
<comment type="subcellular location">
    <subcellularLocation>
        <location evidence="1">Membrane</location>
        <topology evidence="1">Multi-pass membrane protein</topology>
    </subcellularLocation>
</comment>
<reference evidence="8" key="2">
    <citation type="submission" date="2025-09" db="UniProtKB">
        <authorList>
            <consortium name="Ensembl"/>
        </authorList>
    </citation>
    <scope>IDENTIFICATION</scope>
</reference>
<dbReference type="Gene3D" id="3.40.50.300">
    <property type="entry name" value="P-loop containing nucleotide triphosphate hydrolases"/>
    <property type="match status" value="2"/>
</dbReference>
<dbReference type="InterPro" id="IPR026082">
    <property type="entry name" value="ABCA"/>
</dbReference>